<dbReference type="Proteomes" id="UP000645517">
    <property type="component" value="Unassembled WGS sequence"/>
</dbReference>
<dbReference type="InterPro" id="IPR052155">
    <property type="entry name" value="Biofilm_reg_signaling"/>
</dbReference>
<protein>
    <recommendedName>
        <fullName evidence="1">GGDEF domain-containing protein</fullName>
    </recommendedName>
</protein>
<dbReference type="InterPro" id="IPR000160">
    <property type="entry name" value="GGDEF_dom"/>
</dbReference>
<feature type="domain" description="GGDEF" evidence="1">
    <location>
        <begin position="178"/>
        <end position="311"/>
    </location>
</feature>
<accession>A0ABQ2JKP4</accession>
<keyword evidence="3" id="KW-1185">Reference proteome</keyword>
<dbReference type="Pfam" id="PF00990">
    <property type="entry name" value="GGDEF"/>
    <property type="match status" value="1"/>
</dbReference>
<organism evidence="2 3">
    <name type="scientific">Deinococcus daejeonensis</name>
    <dbReference type="NCBI Taxonomy" id="1007098"/>
    <lineage>
        <taxon>Bacteria</taxon>
        <taxon>Thermotogati</taxon>
        <taxon>Deinococcota</taxon>
        <taxon>Deinococci</taxon>
        <taxon>Deinococcales</taxon>
        <taxon>Deinococcaceae</taxon>
        <taxon>Deinococcus</taxon>
    </lineage>
</organism>
<dbReference type="SUPFAM" id="SSF55073">
    <property type="entry name" value="Nucleotide cyclase"/>
    <property type="match status" value="1"/>
</dbReference>
<dbReference type="PROSITE" id="PS50887">
    <property type="entry name" value="GGDEF"/>
    <property type="match status" value="1"/>
</dbReference>
<dbReference type="InterPro" id="IPR029787">
    <property type="entry name" value="Nucleotide_cyclase"/>
</dbReference>
<name>A0ABQ2JKP4_9DEIO</name>
<dbReference type="NCBIfam" id="TIGR00254">
    <property type="entry name" value="GGDEF"/>
    <property type="match status" value="1"/>
</dbReference>
<proteinExistence type="predicted"/>
<evidence type="ECO:0000259" key="1">
    <source>
        <dbReference type="PROSITE" id="PS50887"/>
    </source>
</evidence>
<dbReference type="CDD" id="cd01949">
    <property type="entry name" value="GGDEF"/>
    <property type="match status" value="1"/>
</dbReference>
<evidence type="ECO:0000313" key="3">
    <source>
        <dbReference type="Proteomes" id="UP000645517"/>
    </source>
</evidence>
<sequence>MVHQVDPARHWTFSVTPAPGGGVILEGHDVTALQQSQDQVSWWEACFEHLPVAVTFYDTAGCQLFGNVAYRELVGTLAPLQDVLAADADESQVAAPLQVDAGSTVCVRRGASDQHLSLQSCPVERHGIWTGDLVMIRDITSHRGLERRLTYQATHDELTGLLNRSALETNPVTRASPRLNTMIFIDLDDFKKVNDTWGHAAGDSVLQAVACRLRRWQEAGEFTVRWGGDEFVALIGATTSKQAQRRAEVLLSALQQPVQIGTQTVSVTACIGVVRTDAPLQRRVTDLIARADTAMYAAKRSGKNTVQVELPLQSPADDSHAGR</sequence>
<dbReference type="EMBL" id="BMOR01000037">
    <property type="protein sequence ID" value="GGN47151.1"/>
    <property type="molecule type" value="Genomic_DNA"/>
</dbReference>
<dbReference type="InterPro" id="IPR043128">
    <property type="entry name" value="Rev_trsase/Diguanyl_cyclase"/>
</dbReference>
<dbReference type="Gene3D" id="3.30.70.270">
    <property type="match status" value="1"/>
</dbReference>
<evidence type="ECO:0000313" key="2">
    <source>
        <dbReference type="EMBL" id="GGN47151.1"/>
    </source>
</evidence>
<comment type="caution">
    <text evidence="2">The sequence shown here is derived from an EMBL/GenBank/DDBJ whole genome shotgun (WGS) entry which is preliminary data.</text>
</comment>
<gene>
    <name evidence="2" type="ORF">GCM10010842_38390</name>
</gene>
<dbReference type="PANTHER" id="PTHR44757:SF2">
    <property type="entry name" value="BIOFILM ARCHITECTURE MAINTENANCE PROTEIN MBAA"/>
    <property type="match status" value="1"/>
</dbReference>
<dbReference type="PANTHER" id="PTHR44757">
    <property type="entry name" value="DIGUANYLATE CYCLASE DGCP"/>
    <property type="match status" value="1"/>
</dbReference>
<reference evidence="3" key="1">
    <citation type="journal article" date="2019" name="Int. J. Syst. Evol. Microbiol.">
        <title>The Global Catalogue of Microorganisms (GCM) 10K type strain sequencing project: providing services to taxonomists for standard genome sequencing and annotation.</title>
        <authorList>
            <consortium name="The Broad Institute Genomics Platform"/>
            <consortium name="The Broad Institute Genome Sequencing Center for Infectious Disease"/>
            <person name="Wu L."/>
            <person name="Ma J."/>
        </authorList>
    </citation>
    <scope>NUCLEOTIDE SEQUENCE [LARGE SCALE GENOMIC DNA]</scope>
    <source>
        <strain evidence="3">JCM 16918</strain>
    </source>
</reference>
<dbReference type="SMART" id="SM00267">
    <property type="entry name" value="GGDEF"/>
    <property type="match status" value="1"/>
</dbReference>